<proteinExistence type="predicted"/>
<sequence length="246" mass="26405">MSMMGMRMGGGSWSGMGMGMGMGSSSSTMGLAGGVRRGSFGGGMMSSGDGNLMGGDGWGSEWTTHHPVGVGGESSVLMMGSPGPTMMIGEPEAASWGGMRRIRSNTVPFHHEELNMCGGHGGGQVQNWSGGFNRFNPHLPIHHQPHQYPYGHHADSQRDESENEEDDDESDDDSMNMHPSYGRNQVMIPKSIPTSNNNTSNRTNFDNSGKQAQAGRINQIGKVQGKANNSIFNIHINRHDPNQKST</sequence>
<keyword evidence="3" id="KW-1185">Reference proteome</keyword>
<dbReference type="KEGG" id="qsa:O6P43_017882"/>
<feature type="compositionally biased region" description="Low complexity" evidence="1">
    <location>
        <begin position="194"/>
        <end position="208"/>
    </location>
</feature>
<feature type="region of interest" description="Disordered" evidence="1">
    <location>
        <begin position="136"/>
        <end position="214"/>
    </location>
</feature>
<evidence type="ECO:0000256" key="1">
    <source>
        <dbReference type="SAM" id="MobiDB-lite"/>
    </source>
</evidence>
<organism evidence="2 3">
    <name type="scientific">Quillaja saponaria</name>
    <name type="common">Soap bark tree</name>
    <dbReference type="NCBI Taxonomy" id="32244"/>
    <lineage>
        <taxon>Eukaryota</taxon>
        <taxon>Viridiplantae</taxon>
        <taxon>Streptophyta</taxon>
        <taxon>Embryophyta</taxon>
        <taxon>Tracheophyta</taxon>
        <taxon>Spermatophyta</taxon>
        <taxon>Magnoliopsida</taxon>
        <taxon>eudicotyledons</taxon>
        <taxon>Gunneridae</taxon>
        <taxon>Pentapetalae</taxon>
        <taxon>rosids</taxon>
        <taxon>fabids</taxon>
        <taxon>Fabales</taxon>
        <taxon>Quillajaceae</taxon>
        <taxon>Quillaja</taxon>
    </lineage>
</organism>
<evidence type="ECO:0000313" key="2">
    <source>
        <dbReference type="EMBL" id="KAJ7962690.1"/>
    </source>
</evidence>
<name>A0AAD7LQV8_QUISA</name>
<feature type="compositionally biased region" description="Acidic residues" evidence="1">
    <location>
        <begin position="161"/>
        <end position="174"/>
    </location>
</feature>
<comment type="caution">
    <text evidence="2">The sequence shown here is derived from an EMBL/GenBank/DDBJ whole genome shotgun (WGS) entry which is preliminary data.</text>
</comment>
<dbReference type="AlphaFoldDB" id="A0AAD7LQV8"/>
<evidence type="ECO:0000313" key="3">
    <source>
        <dbReference type="Proteomes" id="UP001163823"/>
    </source>
</evidence>
<gene>
    <name evidence="2" type="ORF">O6P43_017882</name>
</gene>
<dbReference type="EMBL" id="JARAOO010000007">
    <property type="protein sequence ID" value="KAJ7962690.1"/>
    <property type="molecule type" value="Genomic_DNA"/>
</dbReference>
<reference evidence="2" key="1">
    <citation type="journal article" date="2023" name="Science">
        <title>Elucidation of the pathway for biosynthesis of saponin adjuvants from the soapbark tree.</title>
        <authorList>
            <person name="Reed J."/>
            <person name="Orme A."/>
            <person name="El-Demerdash A."/>
            <person name="Owen C."/>
            <person name="Martin L.B.B."/>
            <person name="Misra R.C."/>
            <person name="Kikuchi S."/>
            <person name="Rejzek M."/>
            <person name="Martin A.C."/>
            <person name="Harkess A."/>
            <person name="Leebens-Mack J."/>
            <person name="Louveau T."/>
            <person name="Stephenson M.J."/>
            <person name="Osbourn A."/>
        </authorList>
    </citation>
    <scope>NUCLEOTIDE SEQUENCE</scope>
    <source>
        <strain evidence="2">S10</strain>
    </source>
</reference>
<dbReference type="Proteomes" id="UP001163823">
    <property type="component" value="Chromosome 7"/>
</dbReference>
<accession>A0AAD7LQV8</accession>
<protein>
    <submittedName>
        <fullName evidence="2">Uncharacterized protein</fullName>
    </submittedName>
</protein>